<organism evidence="1 2">
    <name type="scientific">Flemingia macrophylla</name>
    <dbReference type="NCBI Taxonomy" id="520843"/>
    <lineage>
        <taxon>Eukaryota</taxon>
        <taxon>Viridiplantae</taxon>
        <taxon>Streptophyta</taxon>
        <taxon>Embryophyta</taxon>
        <taxon>Tracheophyta</taxon>
        <taxon>Spermatophyta</taxon>
        <taxon>Magnoliopsida</taxon>
        <taxon>eudicotyledons</taxon>
        <taxon>Gunneridae</taxon>
        <taxon>Pentapetalae</taxon>
        <taxon>rosids</taxon>
        <taxon>fabids</taxon>
        <taxon>Fabales</taxon>
        <taxon>Fabaceae</taxon>
        <taxon>Papilionoideae</taxon>
        <taxon>50 kb inversion clade</taxon>
        <taxon>NPAAA clade</taxon>
        <taxon>indigoferoid/millettioid clade</taxon>
        <taxon>Phaseoleae</taxon>
        <taxon>Flemingia</taxon>
    </lineage>
</organism>
<evidence type="ECO:0000313" key="2">
    <source>
        <dbReference type="Proteomes" id="UP001603857"/>
    </source>
</evidence>
<name>A0ABD1LA89_9FABA</name>
<proteinExistence type="predicted"/>
<dbReference type="EMBL" id="JBGMDY010000010">
    <property type="protein sequence ID" value="KAL2320441.1"/>
    <property type="molecule type" value="Genomic_DNA"/>
</dbReference>
<comment type="caution">
    <text evidence="1">The sequence shown here is derived from an EMBL/GenBank/DDBJ whole genome shotgun (WGS) entry which is preliminary data.</text>
</comment>
<dbReference type="Proteomes" id="UP001603857">
    <property type="component" value="Unassembled WGS sequence"/>
</dbReference>
<evidence type="ECO:0000313" key="1">
    <source>
        <dbReference type="EMBL" id="KAL2320441.1"/>
    </source>
</evidence>
<protein>
    <submittedName>
        <fullName evidence="1">Uncharacterized protein</fullName>
    </submittedName>
</protein>
<sequence>MSIAHAEKKMKQTTIPYHTSSSAGRLPEVLMGPGFLNPKVNTQEFVGLDFMTAEAHHVVLEMSSADKLKILGELHLRCASDKLTEEVLARNNELMETNNKLSTENGMLRRRVEELVRENKKFTAGREKAMTELGKMD</sequence>
<gene>
    <name evidence="1" type="ORF">Fmac_029410</name>
</gene>
<keyword evidence="2" id="KW-1185">Reference proteome</keyword>
<reference evidence="1 2" key="1">
    <citation type="submission" date="2024-08" db="EMBL/GenBank/DDBJ databases">
        <title>Insights into the chromosomal genome structure of Flemingia macrophylla.</title>
        <authorList>
            <person name="Ding Y."/>
            <person name="Zhao Y."/>
            <person name="Bi W."/>
            <person name="Wu M."/>
            <person name="Zhao G."/>
            <person name="Gong Y."/>
            <person name="Li W."/>
            <person name="Zhang P."/>
        </authorList>
    </citation>
    <scope>NUCLEOTIDE SEQUENCE [LARGE SCALE GENOMIC DNA]</scope>
    <source>
        <strain evidence="1">DYQJB</strain>
        <tissue evidence="1">Leaf</tissue>
    </source>
</reference>
<accession>A0ABD1LA89</accession>
<dbReference type="AlphaFoldDB" id="A0ABD1LA89"/>